<accession>A0ABM7XYG9</accession>
<feature type="transmembrane region" description="Helical" evidence="1">
    <location>
        <begin position="71"/>
        <end position="88"/>
    </location>
</feature>
<keyword evidence="1" id="KW-0472">Membrane</keyword>
<name>A0ABM7XYG9_9PROT</name>
<feature type="transmembrane region" description="Helical" evidence="1">
    <location>
        <begin position="350"/>
        <end position="371"/>
    </location>
</feature>
<evidence type="ECO:0000313" key="3">
    <source>
        <dbReference type="Proteomes" id="UP000831327"/>
    </source>
</evidence>
<evidence type="ECO:0000256" key="1">
    <source>
        <dbReference type="SAM" id="Phobius"/>
    </source>
</evidence>
<keyword evidence="3" id="KW-1185">Reference proteome</keyword>
<keyword evidence="1" id="KW-0812">Transmembrane</keyword>
<proteinExistence type="predicted"/>
<gene>
    <name evidence="2" type="ORF">Rmf_04310</name>
</gene>
<feature type="transmembrane region" description="Helical" evidence="1">
    <location>
        <begin position="144"/>
        <end position="171"/>
    </location>
</feature>
<keyword evidence="1" id="KW-1133">Transmembrane helix</keyword>
<reference evidence="2 3" key="1">
    <citation type="journal article" date="2016" name="Microbes Environ.">
        <title>Phylogenetically diverse aerobic anoxygenic phototrophic bacteria isolated from epilithic biofilms in Tama river, Japan.</title>
        <authorList>
            <person name="Hirose S."/>
            <person name="Matsuura K."/>
            <person name="Haruta S."/>
        </authorList>
    </citation>
    <scope>NUCLEOTIDE SEQUENCE [LARGE SCALE GENOMIC DNA]</scope>
    <source>
        <strain evidence="2 3">S08</strain>
    </source>
</reference>
<feature type="transmembrane region" description="Helical" evidence="1">
    <location>
        <begin position="108"/>
        <end position="132"/>
    </location>
</feature>
<protein>
    <submittedName>
        <fullName evidence="2">Uncharacterized protein</fullName>
    </submittedName>
</protein>
<evidence type="ECO:0000313" key="2">
    <source>
        <dbReference type="EMBL" id="BDG70502.1"/>
    </source>
</evidence>
<feature type="transmembrane region" description="Helical" evidence="1">
    <location>
        <begin position="273"/>
        <end position="300"/>
    </location>
</feature>
<feature type="transmembrane region" description="Helical" evidence="1">
    <location>
        <begin position="196"/>
        <end position="217"/>
    </location>
</feature>
<dbReference type="EMBL" id="AP025637">
    <property type="protein sequence ID" value="BDG70502.1"/>
    <property type="molecule type" value="Genomic_DNA"/>
</dbReference>
<feature type="transmembrane region" description="Helical" evidence="1">
    <location>
        <begin position="321"/>
        <end position="338"/>
    </location>
</feature>
<feature type="transmembrane region" description="Helical" evidence="1">
    <location>
        <begin position="238"/>
        <end position="261"/>
    </location>
</feature>
<organism evidence="2 3">
    <name type="scientific">Roseomonas fluvialis</name>
    <dbReference type="NCBI Taxonomy" id="1750527"/>
    <lineage>
        <taxon>Bacteria</taxon>
        <taxon>Pseudomonadati</taxon>
        <taxon>Pseudomonadota</taxon>
        <taxon>Alphaproteobacteria</taxon>
        <taxon>Acetobacterales</taxon>
        <taxon>Roseomonadaceae</taxon>
        <taxon>Roseomonas</taxon>
    </lineage>
</organism>
<dbReference type="RefSeq" id="WP_244457828.1">
    <property type="nucleotide sequence ID" value="NZ_AP025637.1"/>
</dbReference>
<dbReference type="Proteomes" id="UP000831327">
    <property type="component" value="Chromosome"/>
</dbReference>
<sequence>MSDMERGRLISQHGASSQVVANYDSRVAEREHAEASWRAIEAASATSPGNSGTPTSGAGVAGAGGEALGKLLAFALLMAGLYGLYLFAAEAVRTLGFIWREAVLGVGASGHLGLTLSLMISVLAIWSGLRCLERYRNLRLGVRIAALFVAIPVGQILLWLAGNVMLALPLVGPLMSPLPDWLSAHLPEIETNRLDIAADIATATIAAVGVSLTIPLWQIIERGGTAAMGRLIELQVSLARRGLTLPLAIAGATMILLASFAMPTPPLAMPFGIWLHGAIIVGLMFGWRVSLSAILLAVAIGQPGYDEASAMFRDGSALRRIALWWSGLIVTAAAAGLLRPSLPSTPVEEMRTAVLATCVGLVVGCLTMLVIELAELGSRNLWQLFVDYWVRFLPPYALGYAVSIGIGSGVSVVIRNLGHRWQRLAEEGRVAGRAIQV</sequence>
<feature type="transmembrane region" description="Helical" evidence="1">
    <location>
        <begin position="392"/>
        <end position="414"/>
    </location>
</feature>